<feature type="region of interest" description="Disordered" evidence="2">
    <location>
        <begin position="1072"/>
        <end position="1095"/>
    </location>
</feature>
<proteinExistence type="predicted"/>
<feature type="region of interest" description="Disordered" evidence="2">
    <location>
        <begin position="56"/>
        <end position="80"/>
    </location>
</feature>
<feature type="region of interest" description="Disordered" evidence="2">
    <location>
        <begin position="1428"/>
        <end position="1535"/>
    </location>
</feature>
<accession>A0A0H5RAI5</accession>
<dbReference type="EMBL" id="HACM01005022">
    <property type="protein sequence ID" value="CRZ05464.1"/>
    <property type="molecule type" value="Transcribed_RNA"/>
</dbReference>
<protein>
    <submittedName>
        <fullName evidence="3">Uncharacterized protein</fullName>
    </submittedName>
</protein>
<evidence type="ECO:0000256" key="2">
    <source>
        <dbReference type="SAM" id="MobiDB-lite"/>
    </source>
</evidence>
<dbReference type="PANTHER" id="PTHR45615:SF80">
    <property type="entry name" value="GRIP DOMAIN-CONTAINING PROTEIN"/>
    <property type="match status" value="1"/>
</dbReference>
<evidence type="ECO:0000313" key="3">
    <source>
        <dbReference type="EMBL" id="CRZ05464.1"/>
    </source>
</evidence>
<feature type="coiled-coil region" evidence="1">
    <location>
        <begin position="643"/>
        <end position="851"/>
    </location>
</feature>
<dbReference type="PANTHER" id="PTHR45615">
    <property type="entry name" value="MYOSIN HEAVY CHAIN, NON-MUSCLE"/>
    <property type="match status" value="1"/>
</dbReference>
<feature type="region of interest" description="Disordered" evidence="2">
    <location>
        <begin position="1335"/>
        <end position="1380"/>
    </location>
</feature>
<feature type="compositionally biased region" description="Low complexity" evidence="2">
    <location>
        <begin position="1492"/>
        <end position="1503"/>
    </location>
</feature>
<feature type="coiled-coil region" evidence="1">
    <location>
        <begin position="146"/>
        <end position="304"/>
    </location>
</feature>
<feature type="compositionally biased region" description="Polar residues" evidence="2">
    <location>
        <begin position="1447"/>
        <end position="1462"/>
    </location>
</feature>
<dbReference type="Gene3D" id="1.10.287.1490">
    <property type="match status" value="1"/>
</dbReference>
<keyword evidence="1" id="KW-0175">Coiled coil</keyword>
<feature type="coiled-coil region" evidence="1">
    <location>
        <begin position="523"/>
        <end position="607"/>
    </location>
</feature>
<feature type="compositionally biased region" description="Polar residues" evidence="2">
    <location>
        <begin position="1354"/>
        <end position="1374"/>
    </location>
</feature>
<sequence length="1630" mass="183069">MPAKEDELTAAKAEVADLRAKLYRLVPEWKQLKTTVKELTIQKAAAVDRANIAERAVSQSQADNGSRRQSTESNDSDQVDVLKSKLRQLVPEWKRLKEAHATLTESQKTTQQEVIDLRAQLLQSANQIEISRKSRIESEQLLQRQIADLSSQLDQSLHDLERIRNAQNSPSDAQQEQLRSQIRTKDEEMLRLKSKLEKAMQRPTKLELQKAKREASQLQKKLERDAEVFQALQDDLRAAKASSEQVEILSSELQKAERETSQLRKKLESDAEVFQALQDDLKDAKASNEQLELLSSQLMELQAQFSIVQASRDSLIVDGDSLDSENRRLHAEIDRLTRSSASGPSGDTLEIRALFQDELLDDKPLVTVVQEAIESRNQAKYDLKDVSHKIVSSFTRISQRLGLPSDFDRDLDFDRFEMLLNDAWTEAQSSNSKLLKMAEKNNETSQKTILSLNTRFHKTTETCTELEAVIHEKDQFLKQMKDQLLQNEETVLLLEAEIAELHRHERVSQAISKEECADHVSTVQSLSEELELLRDRISLLQSENNEKSDQIQSVAAELRASEDRLLESAQLTTDIKDENVSEMRNEMVSLQGEISRLRRSLHSAEEQHAQDTEYIANHQHRIELLEEQVLEVVAANTSFQRVADESNAELQSKESELRVAQDEVKTLKKEVASSSKRLQTLREKHEAEIHRLSQEIAILEIKSNDTAAESTTVHPESQVSRMVEDLTSRDRKIAELEEEFDAASQQNAELSSRCQSSEQQLVALEMELEAKSSDLDTIKQSFDSLKKSHEDLMTAQEQVEQTRQNERALFESQCDSLQQAIRDHQQEIEQLRKMLQNQNKLLQESDQLKQIATDRQAEIEALTAQLDAARASGNSESDELKSDLAASQSLIEELEVKISVKQEQFADQREELNAKNVDLNQQVLDLDKVVVALQEDLSSKEEQLNQEAFEHKQSCTRFEEELGQLRKLLSDARRSSKSSIEELQAQLSERDDRIVLIQNQLEQRKQQLQSSKDTHISEVKSLRQQLESARSEAASLHNAISVLEDSVASAPSLQEIIDLKQQLSEKNELCRSLREKSHAPTSSVNSDNSDPSNLNHQLEDHQKQLALLRSVIQNHEATLQLTVEAAVADTSSRYAQEISSFKEEILDKESQLAALRAARLSPIRNAPTLPNSANIARSASHSACQSVNSNTDHGGKAGDLSMEQEHQLSILRSKVSELEALVSSKDELISTREAEICQLQLQHALNAETVGELLPDPEKNQCDSGELRAESQTHVQAISDFDEQLLHERTKSSVLESRLQQAQEMGMSIVKHYNELRGFYLLLSLRLDAEISKSNHQSAASNAKRPDQFDSMERSSSTAPEKSCTSVAGKSRSPTRPVAKSRRSLASFLIKVFQRQLYDENGKPIPRADMSEDTTFVWDPVAKKYIDLNAPNEEEIPKSRPPPRRTAQPTAGSTSVLSSEQANAKKGPPRARYALPDGSQPAQPGPPPGNVPRPSARSSASSRYALPEGAPVAATPTYPSSAPNPPGGLPVAVSNPDHYDPPVIRTFGDVVVITDEDHSLINSLLGLEKELREMRRIKMETDIYVSTLVREIKLRLSAAVPTEHHSLEFGNLAYCTMAIAAVVSAVQQLS</sequence>
<feature type="coiled-coil region" evidence="1">
    <location>
        <begin position="877"/>
        <end position="929"/>
    </location>
</feature>
<evidence type="ECO:0000256" key="1">
    <source>
        <dbReference type="SAM" id="Coils"/>
    </source>
</evidence>
<feature type="compositionally biased region" description="Basic and acidic residues" evidence="2">
    <location>
        <begin position="1344"/>
        <end position="1353"/>
    </location>
</feature>
<reference evidence="3" key="1">
    <citation type="submission" date="2015-04" db="EMBL/GenBank/DDBJ databases">
        <title>The genome sequence of the plant pathogenic Rhizarian Plasmodiophora brassicae reveals insights in its biotrophic life cycle and the origin of chitin synthesis.</title>
        <authorList>
            <person name="Schwelm A."/>
            <person name="Fogelqvist J."/>
            <person name="Knaust A."/>
            <person name="Julke S."/>
            <person name="Lilja T."/>
            <person name="Dhandapani V."/>
            <person name="Bonilla-Rosso G."/>
            <person name="Karlsson M."/>
            <person name="Shevchenko A."/>
            <person name="Choi S.R."/>
            <person name="Kim H.G."/>
            <person name="Park J.Y."/>
            <person name="Lim Y.P."/>
            <person name="Ludwig-Muller J."/>
            <person name="Dixelius C."/>
        </authorList>
    </citation>
    <scope>NUCLEOTIDE SEQUENCE</scope>
    <source>
        <tissue evidence="3">Potato root galls</tissue>
    </source>
</reference>
<organism evidence="3">
    <name type="scientific">Spongospora subterranea</name>
    <dbReference type="NCBI Taxonomy" id="70186"/>
    <lineage>
        <taxon>Eukaryota</taxon>
        <taxon>Sar</taxon>
        <taxon>Rhizaria</taxon>
        <taxon>Endomyxa</taxon>
        <taxon>Phytomyxea</taxon>
        <taxon>Plasmodiophorida</taxon>
        <taxon>Plasmodiophoridae</taxon>
        <taxon>Spongospora</taxon>
    </lineage>
</organism>
<feature type="compositionally biased region" description="Low complexity" evidence="2">
    <location>
        <begin position="1082"/>
        <end position="1095"/>
    </location>
</feature>
<name>A0A0H5RAI5_9EUKA</name>